<proteinExistence type="predicted"/>
<keyword evidence="1" id="KW-1133">Transmembrane helix</keyword>
<evidence type="ECO:0000313" key="2">
    <source>
        <dbReference type="EMBL" id="GAA5050890.1"/>
    </source>
</evidence>
<keyword evidence="3" id="KW-1185">Reference proteome</keyword>
<feature type="transmembrane region" description="Helical" evidence="1">
    <location>
        <begin position="20"/>
        <end position="43"/>
    </location>
</feature>
<sequence length="130" mass="14259">MVVNIVLNILLIPEYGATGAAIGTSISYLVIFVSNTTIFYFTDMNLSDRKLVPKLIVAFLLFFMLLGGLNSALQLPPFYKIIAIASSGFLLFMAILIPLGLIKRSEIESAYSKAMIYITNVVDSSNVVTR</sequence>
<feature type="transmembrane region" description="Helical" evidence="1">
    <location>
        <begin position="55"/>
        <end position="75"/>
    </location>
</feature>
<keyword evidence="1" id="KW-0812">Transmembrane</keyword>
<accession>A0AAV3UHY6</accession>
<dbReference type="AlphaFoldDB" id="A0AAV3UHY6"/>
<organism evidence="2 3">
    <name type="scientific">Haladaptatus pallidirubidus</name>
    <dbReference type="NCBI Taxonomy" id="1008152"/>
    <lineage>
        <taxon>Archaea</taxon>
        <taxon>Methanobacteriati</taxon>
        <taxon>Methanobacteriota</taxon>
        <taxon>Stenosarchaea group</taxon>
        <taxon>Halobacteria</taxon>
        <taxon>Halobacteriales</taxon>
        <taxon>Haladaptataceae</taxon>
        <taxon>Haladaptatus</taxon>
    </lineage>
</organism>
<protein>
    <recommendedName>
        <fullName evidence="4">Polysaccharide biosynthesis protein C-terminal domain-containing protein</fullName>
    </recommendedName>
</protein>
<name>A0AAV3UHY6_9EURY</name>
<comment type="caution">
    <text evidence="2">The sequence shown here is derived from an EMBL/GenBank/DDBJ whole genome shotgun (WGS) entry which is preliminary data.</text>
</comment>
<dbReference type="EMBL" id="BAABKX010000008">
    <property type="protein sequence ID" value="GAA5050890.1"/>
    <property type="molecule type" value="Genomic_DNA"/>
</dbReference>
<evidence type="ECO:0000256" key="1">
    <source>
        <dbReference type="SAM" id="Phobius"/>
    </source>
</evidence>
<feature type="transmembrane region" description="Helical" evidence="1">
    <location>
        <begin position="81"/>
        <end position="102"/>
    </location>
</feature>
<gene>
    <name evidence="2" type="ORF">GCM10025751_25510</name>
</gene>
<evidence type="ECO:0000313" key="3">
    <source>
        <dbReference type="Proteomes" id="UP001501729"/>
    </source>
</evidence>
<dbReference type="Proteomes" id="UP001501729">
    <property type="component" value="Unassembled WGS sequence"/>
</dbReference>
<evidence type="ECO:0008006" key="4">
    <source>
        <dbReference type="Google" id="ProtNLM"/>
    </source>
</evidence>
<reference evidence="2 3" key="1">
    <citation type="journal article" date="2019" name="Int. J. Syst. Evol. Microbiol.">
        <title>The Global Catalogue of Microorganisms (GCM) 10K type strain sequencing project: providing services to taxonomists for standard genome sequencing and annotation.</title>
        <authorList>
            <consortium name="The Broad Institute Genomics Platform"/>
            <consortium name="The Broad Institute Genome Sequencing Center for Infectious Disease"/>
            <person name="Wu L."/>
            <person name="Ma J."/>
        </authorList>
    </citation>
    <scope>NUCLEOTIDE SEQUENCE [LARGE SCALE GENOMIC DNA]</scope>
    <source>
        <strain evidence="2 3">JCM 17504</strain>
    </source>
</reference>
<keyword evidence="1" id="KW-0472">Membrane</keyword>